<comment type="subcellular location">
    <subcellularLocation>
        <location evidence="3">Cytoplasm</location>
    </subcellularLocation>
    <subcellularLocation>
        <location evidence="2">Nucleus</location>
    </subcellularLocation>
</comment>
<evidence type="ECO:0000256" key="5">
    <source>
        <dbReference type="ARBA" id="ARBA00012161"/>
    </source>
</evidence>
<evidence type="ECO:0000256" key="2">
    <source>
        <dbReference type="ARBA" id="ARBA00004123"/>
    </source>
</evidence>
<dbReference type="FunFam" id="3.30.420.10:FF:000107">
    <property type="entry name" value="Poly(A) ribonuclease POP2"/>
    <property type="match status" value="1"/>
</dbReference>
<comment type="catalytic activity">
    <reaction evidence="1">
        <text>Exonucleolytic cleavage of poly(A) to 5'-AMP.</text>
        <dbReference type="EC" id="3.1.13.4"/>
    </reaction>
</comment>
<reference evidence="16" key="1">
    <citation type="submission" date="2023-07" db="EMBL/GenBank/DDBJ databases">
        <title>A draft genome of Kazachstania heterogenica Y-27499.</title>
        <authorList>
            <person name="Donic C."/>
            <person name="Kralova J.S."/>
            <person name="Fidel L."/>
            <person name="Ben-Dor S."/>
            <person name="Jung S."/>
        </authorList>
    </citation>
    <scope>NUCLEOTIDE SEQUENCE [LARGE SCALE GENOMIC DNA]</scope>
    <source>
        <strain evidence="16">Y27499</strain>
    </source>
</reference>
<evidence type="ECO:0000256" key="8">
    <source>
        <dbReference type="ARBA" id="ARBA00022723"/>
    </source>
</evidence>
<dbReference type="GO" id="GO:0004535">
    <property type="term" value="F:poly(A)-specific ribonuclease activity"/>
    <property type="evidence" value="ECO:0007669"/>
    <property type="project" value="UniProtKB-EC"/>
</dbReference>
<accession>A0AAN7WF84</accession>
<dbReference type="GO" id="GO:0005737">
    <property type="term" value="C:cytoplasm"/>
    <property type="evidence" value="ECO:0007669"/>
    <property type="project" value="UniProtKB-SubCell"/>
</dbReference>
<protein>
    <recommendedName>
        <fullName evidence="5">poly(A)-specific ribonuclease</fullName>
        <ecNumber evidence="5">3.1.13.4</ecNumber>
    </recommendedName>
</protein>
<dbReference type="Gene3D" id="3.30.420.10">
    <property type="entry name" value="Ribonuclease H-like superfamily/Ribonuclease H"/>
    <property type="match status" value="1"/>
</dbReference>
<dbReference type="GO" id="GO:0030014">
    <property type="term" value="C:CCR4-NOT complex"/>
    <property type="evidence" value="ECO:0007669"/>
    <property type="project" value="InterPro"/>
</dbReference>
<dbReference type="GO" id="GO:0005634">
    <property type="term" value="C:nucleus"/>
    <property type="evidence" value="ECO:0007669"/>
    <property type="project" value="UniProtKB-SubCell"/>
</dbReference>
<gene>
    <name evidence="15" type="ORF">RI543_003879</name>
</gene>
<dbReference type="InterPro" id="IPR012337">
    <property type="entry name" value="RNaseH-like_sf"/>
</dbReference>
<evidence type="ECO:0000256" key="7">
    <source>
        <dbReference type="ARBA" id="ARBA00022722"/>
    </source>
</evidence>
<dbReference type="InterPro" id="IPR039637">
    <property type="entry name" value="CNOT7/CNOT8/Pop2"/>
</dbReference>
<keyword evidence="8" id="KW-0479">Metal-binding</keyword>
<dbReference type="SUPFAM" id="SSF53098">
    <property type="entry name" value="Ribonuclease H-like"/>
    <property type="match status" value="1"/>
</dbReference>
<keyword evidence="12" id="KW-0805">Transcription regulation</keyword>
<evidence type="ECO:0000256" key="12">
    <source>
        <dbReference type="ARBA" id="ARBA00023015"/>
    </source>
</evidence>
<dbReference type="EC" id="3.1.13.4" evidence="5"/>
<evidence type="ECO:0000256" key="3">
    <source>
        <dbReference type="ARBA" id="ARBA00004496"/>
    </source>
</evidence>
<evidence type="ECO:0000313" key="15">
    <source>
        <dbReference type="EMBL" id="KAK5778220.1"/>
    </source>
</evidence>
<evidence type="ECO:0000256" key="10">
    <source>
        <dbReference type="ARBA" id="ARBA00022839"/>
    </source>
</evidence>
<evidence type="ECO:0000313" key="16">
    <source>
        <dbReference type="Proteomes" id="UP001306508"/>
    </source>
</evidence>
<keyword evidence="7" id="KW-0540">Nuclease</keyword>
<keyword evidence="11" id="KW-0694">RNA-binding</keyword>
<keyword evidence="6" id="KW-0963">Cytoplasm</keyword>
<sequence length="478" mass="54470">MQASNIQSHVIPMGSDQFFNQGQPNEQPNMGIGIPQMFSSQVNRSGVLTQQPGMLPNMQAMGTNQDQNNQYVMNKKMDPVLAHQLLNQVAGHTSQNQVQQGQQQNFNMPMGVLPPRLNAYQQQQQKQQPQTQSQSQVQTQTQQQQLCQQGQLGLQQQIQVQLQAQAQPDIPTINNQQIPGQINVPNSLGPIPPMLLPPPNHLFVRDVWKNNLYSEFQTIRRLFPQYNYISISTEFVGTLARPIGNFRSREDYHYQTMRANVDLLNPIQVGISLSDVYGNKPENEPSTWQFNLEFDISKEMISSESLDLLRKLAINPEMHKTNGIKAFEFAQLMIESGLLMDENITWITYHSAYDLGFLISILMNDIMPNNRKDFEWWVHEYMPSLFDLNLLYKIVRGYKYSSSQGNLQPQQQPPPMEVTLATLATDIGLPRFPVFTTTGGQSLLILLSFCQLNKMFMHTFPDGSDFDTIKNVIYGIEG</sequence>
<keyword evidence="13" id="KW-0804">Transcription</keyword>
<comment type="caution">
    <text evidence="15">The sequence shown here is derived from an EMBL/GenBank/DDBJ whole genome shotgun (WGS) entry which is preliminary data.</text>
</comment>
<comment type="similarity">
    <text evidence="4">Belongs to the CAF1 family.</text>
</comment>
<evidence type="ECO:0000256" key="11">
    <source>
        <dbReference type="ARBA" id="ARBA00022884"/>
    </source>
</evidence>
<evidence type="ECO:0000256" key="14">
    <source>
        <dbReference type="ARBA" id="ARBA00023242"/>
    </source>
</evidence>
<evidence type="ECO:0000256" key="1">
    <source>
        <dbReference type="ARBA" id="ARBA00001663"/>
    </source>
</evidence>
<evidence type="ECO:0000256" key="6">
    <source>
        <dbReference type="ARBA" id="ARBA00022490"/>
    </source>
</evidence>
<evidence type="ECO:0000256" key="13">
    <source>
        <dbReference type="ARBA" id="ARBA00023163"/>
    </source>
</evidence>
<dbReference type="AlphaFoldDB" id="A0AAN7WF84"/>
<dbReference type="Proteomes" id="UP001306508">
    <property type="component" value="Unassembled WGS sequence"/>
</dbReference>
<organism evidence="15 16">
    <name type="scientific">Arxiozyma heterogenica</name>
    <dbReference type="NCBI Taxonomy" id="278026"/>
    <lineage>
        <taxon>Eukaryota</taxon>
        <taxon>Fungi</taxon>
        <taxon>Dikarya</taxon>
        <taxon>Ascomycota</taxon>
        <taxon>Saccharomycotina</taxon>
        <taxon>Saccharomycetes</taxon>
        <taxon>Saccharomycetales</taxon>
        <taxon>Saccharomycetaceae</taxon>
        <taxon>Arxiozyma</taxon>
    </lineage>
</organism>
<dbReference type="InterPro" id="IPR006941">
    <property type="entry name" value="RNase_CAF1"/>
</dbReference>
<dbReference type="InterPro" id="IPR036397">
    <property type="entry name" value="RNaseH_sf"/>
</dbReference>
<evidence type="ECO:0000256" key="9">
    <source>
        <dbReference type="ARBA" id="ARBA00022801"/>
    </source>
</evidence>
<keyword evidence="14" id="KW-0539">Nucleus</keyword>
<proteinExistence type="inferred from homology"/>
<dbReference type="EMBL" id="JAWIZZ010000053">
    <property type="protein sequence ID" value="KAK5778220.1"/>
    <property type="molecule type" value="Genomic_DNA"/>
</dbReference>
<name>A0AAN7WF84_9SACH</name>
<dbReference type="PANTHER" id="PTHR10797">
    <property type="entry name" value="CCR4-NOT TRANSCRIPTION COMPLEX SUBUNIT"/>
    <property type="match status" value="1"/>
</dbReference>
<dbReference type="GO" id="GO:0046872">
    <property type="term" value="F:metal ion binding"/>
    <property type="evidence" value="ECO:0007669"/>
    <property type="project" value="UniProtKB-KW"/>
</dbReference>
<keyword evidence="10" id="KW-0269">Exonuclease</keyword>
<keyword evidence="16" id="KW-1185">Reference proteome</keyword>
<dbReference type="Pfam" id="PF04857">
    <property type="entry name" value="CAF1"/>
    <property type="match status" value="1"/>
</dbReference>
<dbReference type="GO" id="GO:0003723">
    <property type="term" value="F:RNA binding"/>
    <property type="evidence" value="ECO:0007669"/>
    <property type="project" value="UniProtKB-KW"/>
</dbReference>
<keyword evidence="9" id="KW-0378">Hydrolase</keyword>
<evidence type="ECO:0000256" key="4">
    <source>
        <dbReference type="ARBA" id="ARBA00008372"/>
    </source>
</evidence>